<dbReference type="Gene3D" id="1.10.4020.10">
    <property type="entry name" value="DNA breaking-rejoining enzymes"/>
    <property type="match status" value="1"/>
</dbReference>
<reference evidence="1" key="1">
    <citation type="submission" date="2022-01" db="EMBL/GenBank/DDBJ databases">
        <title>Genome Sequence Resource for Two Populations of Ditylenchus destructor, the Migratory Endoparasitic Phytonematode.</title>
        <authorList>
            <person name="Zhang H."/>
            <person name="Lin R."/>
            <person name="Xie B."/>
        </authorList>
    </citation>
    <scope>NUCLEOTIDE SEQUENCE</scope>
    <source>
        <strain evidence="1">BazhouSP</strain>
    </source>
</reference>
<keyword evidence="2" id="KW-1185">Reference proteome</keyword>
<proteinExistence type="predicted"/>
<evidence type="ECO:0000313" key="2">
    <source>
        <dbReference type="Proteomes" id="UP001201812"/>
    </source>
</evidence>
<organism evidence="1 2">
    <name type="scientific">Ditylenchus destructor</name>
    <dbReference type="NCBI Taxonomy" id="166010"/>
    <lineage>
        <taxon>Eukaryota</taxon>
        <taxon>Metazoa</taxon>
        <taxon>Ecdysozoa</taxon>
        <taxon>Nematoda</taxon>
        <taxon>Chromadorea</taxon>
        <taxon>Rhabditida</taxon>
        <taxon>Tylenchina</taxon>
        <taxon>Tylenchomorpha</taxon>
        <taxon>Sphaerularioidea</taxon>
        <taxon>Anguinidae</taxon>
        <taxon>Anguininae</taxon>
        <taxon>Ditylenchus</taxon>
    </lineage>
</organism>
<name>A0AAD4MIK1_9BILA</name>
<gene>
    <name evidence="1" type="ORF">DdX_20531</name>
</gene>
<accession>A0AAD4MIK1</accession>
<evidence type="ECO:0000313" key="1">
    <source>
        <dbReference type="EMBL" id="KAI1693667.1"/>
    </source>
</evidence>
<comment type="caution">
    <text evidence="1">The sequence shown here is derived from an EMBL/GenBank/DDBJ whole genome shotgun (WGS) entry which is preliminary data.</text>
</comment>
<protein>
    <submittedName>
        <fullName evidence="1">CBR-DCT-10 protein</fullName>
    </submittedName>
</protein>
<dbReference type="AlphaFoldDB" id="A0AAD4MIK1"/>
<sequence length="618" mass="70391">MEITKAIFERQKGKTIFDIQFGYTNHNVSNTITHRALSDLFVRIAELELHSRLTRTELGVTEFRAVTPTDNQGIKQNHFNMVKAFQEQLESFVADVQNIRAETESLKGTQELLSSNKADPIAKFRNDKGFQLLIEKYGSIMNSTKECFENWVNQNYLAIRVMPEMSGQQEEIKTKFRTLENLIDPINTKIKEDFDFHPSFFQELLTKGELNELALVADKKKSNWDHNWDANYETQIHNHDNSGREHYLDEEFHVEVFEIGDDVPIPPFRGEGDISFTEWLIRFQDLADAQNNPWADELKLSKLKFMLEGSAREKFEQLTVAEKGNYDLAVNKLTSLFENTMSRNVARQGLRNCKQIKGEAVRAFMTRLKRLVIAATVGQGNQMFQQVLLDEFMDRLEPTLGFHVKISQPATVEEAVNKALHIEHLIEAQTVAKQKEIEEIAGMVRATILNSQISNSDETVLAVHQELQASARTFGYGDFSQNRGSHTFDNRRVDPDINEGHLSWSSAHNSNGRSPPVWNEGGQNNLVNYEVHNFSRNQGQGNAYGFTQGSANSFGCNQGSSSFTPIVSNHPTGSFGTFEHDLQRISGQVDTNELAREMAEKLVLEGQENDTFRHMYPN</sequence>
<dbReference type="InterPro" id="IPR038269">
    <property type="entry name" value="SCAN_sf"/>
</dbReference>
<dbReference type="EMBL" id="JAKKPZ010000601">
    <property type="protein sequence ID" value="KAI1693667.1"/>
    <property type="molecule type" value="Genomic_DNA"/>
</dbReference>
<dbReference type="Proteomes" id="UP001201812">
    <property type="component" value="Unassembled WGS sequence"/>
</dbReference>